<feature type="domain" description="BAG" evidence="3">
    <location>
        <begin position="274"/>
        <end position="341"/>
    </location>
</feature>
<dbReference type="PANTHER" id="PTHR33322">
    <property type="entry name" value="BAG DOMAIN CONTAINING PROTEIN, EXPRESSED"/>
    <property type="match status" value="1"/>
</dbReference>
<dbReference type="GO" id="GO:0009506">
    <property type="term" value="C:plasmodesma"/>
    <property type="evidence" value="ECO:0007669"/>
    <property type="project" value="TreeGrafter"/>
</dbReference>
<sequence>MSGFRRFDLFESSLCKSVASPFVITPFGAEEDLDFALDLLSPNPYPTLLDLSLQCPFDPLETFADLVQIERSAHYSSFKNLQERTEAELFLRGLCDRVSALELGFDRALRAPPPPPPAVDRKYKWTTEVKGPKEDGVDRKYKWVATNKGGVEKDFRFTAEIKGKGKNAPVSRTYTFQASATPSGKIKIDGPKKAQKKSSKSAPAARVVEIEEPTDKGTLAIRQAFARRINNKGKRRELIPQDAALIIQMSFRAHLVRRSQALRGLRDLAVAKARLKEIRTLFTNFSYRRRIAVDAEERQRFSEKIIVLLLTVDAIKGSDYMVRAARRSMVNELEAMLEVVDPQPPGKLGSLKRRKFDLPVNGPLQKELAEGVAEVVRMLDQDEHGNNGLPDFTV</sequence>
<keyword evidence="5" id="KW-1185">Reference proteome</keyword>
<dbReference type="Proteomes" id="UP001180020">
    <property type="component" value="Unassembled WGS sequence"/>
</dbReference>
<evidence type="ECO:0000259" key="3">
    <source>
        <dbReference type="Pfam" id="PF02179"/>
    </source>
</evidence>
<comment type="caution">
    <text evidence="4">The sequence shown here is derived from an EMBL/GenBank/DDBJ whole genome shotgun (WGS) entry which is preliminary data.</text>
</comment>
<evidence type="ECO:0000256" key="1">
    <source>
        <dbReference type="ARBA" id="ARBA00023186"/>
    </source>
</evidence>
<evidence type="ECO:0000313" key="4">
    <source>
        <dbReference type="EMBL" id="KAK1327174.1"/>
    </source>
</evidence>
<proteinExistence type="predicted"/>
<dbReference type="InterPro" id="IPR003103">
    <property type="entry name" value="BAG_domain"/>
</dbReference>
<dbReference type="GO" id="GO:0006457">
    <property type="term" value="P:protein folding"/>
    <property type="evidence" value="ECO:0007669"/>
    <property type="project" value="TreeGrafter"/>
</dbReference>
<dbReference type="InterPro" id="IPR040400">
    <property type="entry name" value="BAG5/6/7/8"/>
</dbReference>
<dbReference type="AlphaFoldDB" id="A0AAV9FUH7"/>
<accession>A0AAV9FUH7</accession>
<evidence type="ECO:0000313" key="5">
    <source>
        <dbReference type="Proteomes" id="UP001180020"/>
    </source>
</evidence>
<dbReference type="GO" id="GO:0051087">
    <property type="term" value="F:protein-folding chaperone binding"/>
    <property type="evidence" value="ECO:0007669"/>
    <property type="project" value="InterPro"/>
</dbReference>
<dbReference type="PROSITE" id="PS50096">
    <property type="entry name" value="IQ"/>
    <property type="match status" value="1"/>
</dbReference>
<reference evidence="4" key="1">
    <citation type="journal article" date="2023" name="Nat. Commun.">
        <title>Diploid and tetraploid genomes of Acorus and the evolution of monocots.</title>
        <authorList>
            <person name="Ma L."/>
            <person name="Liu K.W."/>
            <person name="Li Z."/>
            <person name="Hsiao Y.Y."/>
            <person name="Qi Y."/>
            <person name="Fu T."/>
            <person name="Tang G.D."/>
            <person name="Zhang D."/>
            <person name="Sun W.H."/>
            <person name="Liu D.K."/>
            <person name="Li Y."/>
            <person name="Chen G.Z."/>
            <person name="Liu X.D."/>
            <person name="Liao X.Y."/>
            <person name="Jiang Y.T."/>
            <person name="Yu X."/>
            <person name="Hao Y."/>
            <person name="Huang J."/>
            <person name="Zhao X.W."/>
            <person name="Ke S."/>
            <person name="Chen Y.Y."/>
            <person name="Wu W.L."/>
            <person name="Hsu J.L."/>
            <person name="Lin Y.F."/>
            <person name="Huang M.D."/>
            <person name="Li C.Y."/>
            <person name="Huang L."/>
            <person name="Wang Z.W."/>
            <person name="Zhao X."/>
            <person name="Zhong W.Y."/>
            <person name="Peng D.H."/>
            <person name="Ahmad S."/>
            <person name="Lan S."/>
            <person name="Zhang J.S."/>
            <person name="Tsai W.C."/>
            <person name="Van de Peer Y."/>
            <person name="Liu Z.J."/>
        </authorList>
    </citation>
    <scope>NUCLEOTIDE SEQUENCE</scope>
    <source>
        <strain evidence="4">CP</strain>
    </source>
</reference>
<dbReference type="EMBL" id="JAUJYO010000001">
    <property type="protein sequence ID" value="KAK1327174.1"/>
    <property type="molecule type" value="Genomic_DNA"/>
</dbReference>
<feature type="region of interest" description="Disordered" evidence="2">
    <location>
        <begin position="181"/>
        <end position="204"/>
    </location>
</feature>
<dbReference type="PANTHER" id="PTHR33322:SF3">
    <property type="entry name" value="BAG FAMILY MOLECULAR CHAPERONE REGULATOR 7"/>
    <property type="match status" value="1"/>
</dbReference>
<reference evidence="4" key="2">
    <citation type="submission" date="2023-06" db="EMBL/GenBank/DDBJ databases">
        <authorList>
            <person name="Ma L."/>
            <person name="Liu K.-W."/>
            <person name="Li Z."/>
            <person name="Hsiao Y.-Y."/>
            <person name="Qi Y."/>
            <person name="Fu T."/>
            <person name="Tang G."/>
            <person name="Zhang D."/>
            <person name="Sun W.-H."/>
            <person name="Liu D.-K."/>
            <person name="Li Y."/>
            <person name="Chen G.-Z."/>
            <person name="Liu X.-D."/>
            <person name="Liao X.-Y."/>
            <person name="Jiang Y.-T."/>
            <person name="Yu X."/>
            <person name="Hao Y."/>
            <person name="Huang J."/>
            <person name="Zhao X.-W."/>
            <person name="Ke S."/>
            <person name="Chen Y.-Y."/>
            <person name="Wu W.-L."/>
            <person name="Hsu J.-L."/>
            <person name="Lin Y.-F."/>
            <person name="Huang M.-D."/>
            <person name="Li C.-Y."/>
            <person name="Huang L."/>
            <person name="Wang Z.-W."/>
            <person name="Zhao X."/>
            <person name="Zhong W.-Y."/>
            <person name="Peng D.-H."/>
            <person name="Ahmad S."/>
            <person name="Lan S."/>
            <person name="Zhang J.-S."/>
            <person name="Tsai W.-C."/>
            <person name="Van De Peer Y."/>
            <person name="Liu Z.-J."/>
        </authorList>
    </citation>
    <scope>NUCLEOTIDE SEQUENCE</scope>
    <source>
        <strain evidence="4">CP</strain>
        <tissue evidence="4">Leaves</tissue>
    </source>
</reference>
<keyword evidence="1" id="KW-0143">Chaperone</keyword>
<dbReference type="Pfam" id="PF02179">
    <property type="entry name" value="BAG"/>
    <property type="match status" value="1"/>
</dbReference>
<protein>
    <submittedName>
        <fullName evidence="4">BAG family molecular chaperone regulator 7</fullName>
    </submittedName>
</protein>
<evidence type="ECO:0000256" key="2">
    <source>
        <dbReference type="SAM" id="MobiDB-lite"/>
    </source>
</evidence>
<gene>
    <name evidence="4" type="primary">BAG7</name>
    <name evidence="4" type="ORF">QJS10_CPA01g02718</name>
</gene>
<organism evidence="4 5">
    <name type="scientific">Acorus calamus</name>
    <name type="common">Sweet flag</name>
    <dbReference type="NCBI Taxonomy" id="4465"/>
    <lineage>
        <taxon>Eukaryota</taxon>
        <taxon>Viridiplantae</taxon>
        <taxon>Streptophyta</taxon>
        <taxon>Embryophyta</taxon>
        <taxon>Tracheophyta</taxon>
        <taxon>Spermatophyta</taxon>
        <taxon>Magnoliopsida</taxon>
        <taxon>Liliopsida</taxon>
        <taxon>Acoraceae</taxon>
        <taxon>Acorus</taxon>
    </lineage>
</organism>
<dbReference type="SUPFAM" id="SSF63491">
    <property type="entry name" value="BAG domain"/>
    <property type="match status" value="1"/>
</dbReference>
<name>A0AAV9FUH7_ACOCL</name>